<dbReference type="OrthoDB" id="9799092at2"/>
<keyword evidence="3" id="KW-1185">Reference proteome</keyword>
<name>A0A1U7J5I4_9CYAN</name>
<reference evidence="2 3" key="1">
    <citation type="submission" date="2016-11" db="EMBL/GenBank/DDBJ databases">
        <title>Draft Genome Sequences of Nine Cyanobacterial Strains from Diverse Habitats.</title>
        <authorList>
            <person name="Zhu T."/>
            <person name="Hou S."/>
            <person name="Lu X."/>
            <person name="Hess W.R."/>
        </authorList>
    </citation>
    <scope>NUCLEOTIDE SEQUENCE [LARGE SCALE GENOMIC DNA]</scope>
    <source>
        <strain evidence="2 3">NIES-30</strain>
    </source>
</reference>
<comment type="caution">
    <text evidence="2">The sequence shown here is derived from an EMBL/GenBank/DDBJ whole genome shotgun (WGS) entry which is preliminary data.</text>
</comment>
<dbReference type="CDD" id="cd04301">
    <property type="entry name" value="NAT_SF"/>
    <property type="match status" value="1"/>
</dbReference>
<organism evidence="2 3">
    <name type="scientific">Phormidium tenue NIES-30</name>
    <dbReference type="NCBI Taxonomy" id="549789"/>
    <lineage>
        <taxon>Bacteria</taxon>
        <taxon>Bacillati</taxon>
        <taxon>Cyanobacteriota</taxon>
        <taxon>Cyanophyceae</taxon>
        <taxon>Oscillatoriophycideae</taxon>
        <taxon>Oscillatoriales</taxon>
        <taxon>Oscillatoriaceae</taxon>
        <taxon>Phormidium</taxon>
    </lineage>
</organism>
<dbReference type="GO" id="GO:0016747">
    <property type="term" value="F:acyltransferase activity, transferring groups other than amino-acyl groups"/>
    <property type="evidence" value="ECO:0007669"/>
    <property type="project" value="InterPro"/>
</dbReference>
<evidence type="ECO:0000259" key="1">
    <source>
        <dbReference type="PROSITE" id="PS51186"/>
    </source>
</evidence>
<protein>
    <submittedName>
        <fullName evidence="2">GNAT family N-acetyltransferase</fullName>
    </submittedName>
</protein>
<dbReference type="AlphaFoldDB" id="A0A1U7J5I4"/>
<dbReference type="SUPFAM" id="SSF55729">
    <property type="entry name" value="Acyl-CoA N-acyltransferases (Nat)"/>
    <property type="match status" value="1"/>
</dbReference>
<feature type="domain" description="N-acetyltransferase" evidence="1">
    <location>
        <begin position="7"/>
        <end position="163"/>
    </location>
</feature>
<evidence type="ECO:0000313" key="2">
    <source>
        <dbReference type="EMBL" id="OKH48024.1"/>
    </source>
</evidence>
<evidence type="ECO:0000313" key="3">
    <source>
        <dbReference type="Proteomes" id="UP000185557"/>
    </source>
</evidence>
<dbReference type="STRING" id="549789.NIES30_10980"/>
<proteinExistence type="predicted"/>
<dbReference type="RefSeq" id="WP_073608477.1">
    <property type="nucleotide sequence ID" value="NZ_MRCG01000007.1"/>
</dbReference>
<sequence>MAVPVSLLFRPGTPEEDAAIAQHFYRMWRDLGVDETHIQPNWQTLGLEFIEQARRTLNYQAFVAEAEGNIVGSVSGQRFAGLYPWIVSPDHRQYGYIWGVYVEPAYRNQGVATRLTQLMVDYLQGMGCTKVVLNAAPKARSLYQKLGFSESNLMELNFTSQEV</sequence>
<dbReference type="EMBL" id="MRCG01000007">
    <property type="protein sequence ID" value="OKH48024.1"/>
    <property type="molecule type" value="Genomic_DNA"/>
</dbReference>
<dbReference type="PANTHER" id="PTHR43072">
    <property type="entry name" value="N-ACETYLTRANSFERASE"/>
    <property type="match status" value="1"/>
</dbReference>
<dbReference type="InterPro" id="IPR016181">
    <property type="entry name" value="Acyl_CoA_acyltransferase"/>
</dbReference>
<dbReference type="Proteomes" id="UP000185557">
    <property type="component" value="Unassembled WGS sequence"/>
</dbReference>
<gene>
    <name evidence="2" type="ORF">NIES30_10980</name>
</gene>
<dbReference type="Pfam" id="PF00583">
    <property type="entry name" value="Acetyltransf_1"/>
    <property type="match status" value="1"/>
</dbReference>
<dbReference type="PROSITE" id="PS51186">
    <property type="entry name" value="GNAT"/>
    <property type="match status" value="1"/>
</dbReference>
<accession>A0A1U7J5I4</accession>
<keyword evidence="2" id="KW-0808">Transferase</keyword>
<dbReference type="InterPro" id="IPR000182">
    <property type="entry name" value="GNAT_dom"/>
</dbReference>
<dbReference type="Gene3D" id="3.40.630.30">
    <property type="match status" value="1"/>
</dbReference>